<proteinExistence type="predicted"/>
<evidence type="ECO:0000313" key="8">
    <source>
        <dbReference type="EMBL" id="PWW82299.1"/>
    </source>
</evidence>
<dbReference type="Pfam" id="PF13505">
    <property type="entry name" value="OMP_b-brl"/>
    <property type="match status" value="1"/>
</dbReference>
<keyword evidence="9" id="KW-1185">Reference proteome</keyword>
<feature type="domain" description="Outer membrane protein beta-barrel" evidence="7">
    <location>
        <begin position="11"/>
        <end position="217"/>
    </location>
</feature>
<accession>A0A317T6F4</accession>
<evidence type="ECO:0000256" key="1">
    <source>
        <dbReference type="ARBA" id="ARBA00004571"/>
    </source>
</evidence>
<evidence type="ECO:0000256" key="3">
    <source>
        <dbReference type="ARBA" id="ARBA00022692"/>
    </source>
</evidence>
<evidence type="ECO:0000313" key="9">
    <source>
        <dbReference type="Proteomes" id="UP000246278"/>
    </source>
</evidence>
<evidence type="ECO:0000256" key="6">
    <source>
        <dbReference type="SAM" id="SignalP"/>
    </source>
</evidence>
<dbReference type="Proteomes" id="UP000246278">
    <property type="component" value="Unassembled WGS sequence"/>
</dbReference>
<evidence type="ECO:0000256" key="5">
    <source>
        <dbReference type="ARBA" id="ARBA00023136"/>
    </source>
</evidence>
<dbReference type="RefSeq" id="WP_110023042.1">
    <property type="nucleotide sequence ID" value="NZ_PDNZ01000003.1"/>
</dbReference>
<dbReference type="AlphaFoldDB" id="A0A317T6F4"/>
<dbReference type="PANTHER" id="PTHR35892:SF2">
    <property type="entry name" value="OUTER MEMBRANE PROTEIN PAGN"/>
    <property type="match status" value="1"/>
</dbReference>
<protein>
    <submittedName>
        <fullName evidence="8">Porin</fullName>
    </submittedName>
</protein>
<dbReference type="InterPro" id="IPR051723">
    <property type="entry name" value="Bact_OM_Invasion-Related"/>
</dbReference>
<keyword evidence="4 6" id="KW-0732">Signal</keyword>
<comment type="subcellular location">
    <subcellularLocation>
        <location evidence="1">Cell outer membrane</location>
        <topology evidence="1">Multi-pass membrane protein</topology>
    </subcellularLocation>
</comment>
<evidence type="ECO:0000259" key="7">
    <source>
        <dbReference type="Pfam" id="PF13505"/>
    </source>
</evidence>
<dbReference type="InterPro" id="IPR027385">
    <property type="entry name" value="Beta-barrel_OMP"/>
</dbReference>
<dbReference type="SUPFAM" id="SSF56925">
    <property type="entry name" value="OMPA-like"/>
    <property type="match status" value="1"/>
</dbReference>
<keyword evidence="5" id="KW-0472">Membrane</keyword>
<dbReference type="PANTHER" id="PTHR35892">
    <property type="entry name" value="OUTER MEMBRANE PROTEIN PAGN-RELATED"/>
    <property type="match status" value="1"/>
</dbReference>
<dbReference type="OrthoDB" id="598099at2"/>
<evidence type="ECO:0000256" key="4">
    <source>
        <dbReference type="ARBA" id="ARBA00022729"/>
    </source>
</evidence>
<evidence type="ECO:0000256" key="2">
    <source>
        <dbReference type="ARBA" id="ARBA00022452"/>
    </source>
</evidence>
<feature type="chain" id="PRO_5016355150" evidence="6">
    <location>
        <begin position="24"/>
        <end position="221"/>
    </location>
</feature>
<keyword evidence="3" id="KW-0812">Transmembrane</keyword>
<dbReference type="Gene3D" id="2.40.160.20">
    <property type="match status" value="1"/>
</dbReference>
<organism evidence="8 9">
    <name type="scientific">Prosthecochloris marina</name>
    <dbReference type="NCBI Taxonomy" id="2017681"/>
    <lineage>
        <taxon>Bacteria</taxon>
        <taxon>Pseudomonadati</taxon>
        <taxon>Chlorobiota</taxon>
        <taxon>Chlorobiia</taxon>
        <taxon>Chlorobiales</taxon>
        <taxon>Chlorobiaceae</taxon>
        <taxon>Prosthecochloris</taxon>
    </lineage>
</organism>
<reference evidence="9" key="1">
    <citation type="submission" date="2017-10" db="EMBL/GenBank/DDBJ databases">
        <authorList>
            <person name="Gaisin V.A."/>
            <person name="Rysina M.S."/>
            <person name="Grouzdev D.S."/>
        </authorList>
    </citation>
    <scope>NUCLEOTIDE SEQUENCE [LARGE SCALE GENOMIC DNA]</scope>
    <source>
        <strain evidence="9">V1</strain>
    </source>
</reference>
<dbReference type="EMBL" id="PDNZ01000003">
    <property type="protein sequence ID" value="PWW82299.1"/>
    <property type="molecule type" value="Genomic_DNA"/>
</dbReference>
<gene>
    <name evidence="8" type="ORF">CR164_04640</name>
</gene>
<dbReference type="InterPro" id="IPR011250">
    <property type="entry name" value="OMP/PagP_B-barrel"/>
</dbReference>
<keyword evidence="2" id="KW-1134">Transmembrane beta strand</keyword>
<sequence length="221" mass="23945">MKKALLLSMALMVAVMWSAPGFSADKYVSGSMGIVWVDDIEFEDHDTDDSDEGFELGTDSGITLLGAYGCDYGDYRLEAELGYQTNDIASWAEVSSNEKYNDESEDLDEDGNVSVLSLMLNGAYDIDLGNDVEVYPYAGVGVAHITFEDAPLCFEGSSFRNKDVFSLAYQVGAGIAIPVSENIQLDARYRYFVAEGFSMDKPAANGDLSSHSALLGLRVGI</sequence>
<name>A0A317T6F4_9CHLB</name>
<comment type="caution">
    <text evidence="8">The sequence shown here is derived from an EMBL/GenBank/DDBJ whole genome shotgun (WGS) entry which is preliminary data.</text>
</comment>
<dbReference type="GO" id="GO:0009279">
    <property type="term" value="C:cell outer membrane"/>
    <property type="evidence" value="ECO:0007669"/>
    <property type="project" value="UniProtKB-SubCell"/>
</dbReference>
<feature type="signal peptide" evidence="6">
    <location>
        <begin position="1"/>
        <end position="23"/>
    </location>
</feature>